<sequence length="72" mass="8042">MSGKAFFVGAHEFRFNAPQTAEGAWTVTIVHIDHSKTPALHNRFTSDAVYTVESEALSYAEELAHELARHIE</sequence>
<dbReference type="Proteomes" id="UP000075613">
    <property type="component" value="Unassembled WGS sequence"/>
</dbReference>
<evidence type="ECO:0000313" key="2">
    <source>
        <dbReference type="Proteomes" id="UP000075613"/>
    </source>
</evidence>
<evidence type="ECO:0000313" key="1">
    <source>
        <dbReference type="EMBL" id="KXU90951.1"/>
    </source>
</evidence>
<accession>A0A149Q0U6</accession>
<gene>
    <name evidence="1" type="ORF">CI15_03335</name>
</gene>
<dbReference type="AlphaFoldDB" id="A0A149Q0U6"/>
<proteinExistence type="predicted"/>
<dbReference type="EMBL" id="LRBG01000002">
    <property type="protein sequence ID" value="KXU90951.1"/>
    <property type="molecule type" value="Genomic_DNA"/>
</dbReference>
<name>A0A149Q0U6_9BURK</name>
<dbReference type="STRING" id="1399968.CI15_03335"/>
<reference evidence="1 2" key="1">
    <citation type="journal article" date="2015" name="Int. J. Syst. Evol. Microbiol.">
        <title>Burkholderia monticola sp. nov., isolated from mountain soil.</title>
        <authorList>
            <person name="Baek I."/>
            <person name="Seo B."/>
            <person name="Lee I."/>
            <person name="Yi H."/>
            <person name="Chun J."/>
        </authorList>
    </citation>
    <scope>NUCLEOTIDE SEQUENCE [LARGE SCALE GENOMIC DNA]</scope>
    <source>
        <strain evidence="1 2">JC2948</strain>
    </source>
</reference>
<organism evidence="1 2">
    <name type="scientific">Paraburkholderia monticola</name>
    <dbReference type="NCBI Taxonomy" id="1399968"/>
    <lineage>
        <taxon>Bacteria</taxon>
        <taxon>Pseudomonadati</taxon>
        <taxon>Pseudomonadota</taxon>
        <taxon>Betaproteobacteria</taxon>
        <taxon>Burkholderiales</taxon>
        <taxon>Burkholderiaceae</taxon>
        <taxon>Paraburkholderia</taxon>
    </lineage>
</organism>
<comment type="caution">
    <text evidence="1">The sequence shown here is derived from an EMBL/GenBank/DDBJ whole genome shotgun (WGS) entry which is preliminary data.</text>
</comment>
<protein>
    <submittedName>
        <fullName evidence="1">Uncharacterized protein</fullName>
    </submittedName>
</protein>
<keyword evidence="2" id="KW-1185">Reference proteome</keyword>